<organism evidence="5 6">
    <name type="scientific">Urochloa decumbens</name>
    <dbReference type="NCBI Taxonomy" id="240449"/>
    <lineage>
        <taxon>Eukaryota</taxon>
        <taxon>Viridiplantae</taxon>
        <taxon>Streptophyta</taxon>
        <taxon>Embryophyta</taxon>
        <taxon>Tracheophyta</taxon>
        <taxon>Spermatophyta</taxon>
        <taxon>Magnoliopsida</taxon>
        <taxon>Liliopsida</taxon>
        <taxon>Poales</taxon>
        <taxon>Poaceae</taxon>
        <taxon>PACMAD clade</taxon>
        <taxon>Panicoideae</taxon>
        <taxon>Panicodae</taxon>
        <taxon>Paniceae</taxon>
        <taxon>Melinidinae</taxon>
        <taxon>Urochloa</taxon>
    </lineage>
</organism>
<dbReference type="GO" id="GO:0005634">
    <property type="term" value="C:nucleus"/>
    <property type="evidence" value="ECO:0007669"/>
    <property type="project" value="UniProtKB-SubCell"/>
</dbReference>
<feature type="compositionally biased region" description="Polar residues" evidence="3">
    <location>
        <begin position="357"/>
        <end position="371"/>
    </location>
</feature>
<sequence length="1203" mass="133173">MFMACSAIRRRIRARSPAMREEGNVSGMTAHGRTVMAARGGECDGFDLAPFIESKKQRSGLADVTHVPSEIFSLESLGGVLSYEVWSTCLTEVEREFLIQFLPGDNEEVNVHLLLTGTNYHFRNPFLSWSSSLCYGDIHPGTVLNKEKHMKKDKKSYHINLLNYNSKMVGTLKKWRKIYLSCADSENLFRDNLANQKQGVMQLTTTKSGIQLLKVAQSVDVSKFMSYIKVSRTQLKHIKRLKQSGDGIQIKHVSRVIGGLDKSHVKPYGALLENEQRRLHEHWLNMSRIDVPTAVEILTDRKVDIEKSRKLLNLELEEKNLSVLRKKEDQLTHIMKELSAGENDGSQILQNDHVDHSPQSMSQGGNDQSTPLPDRDDEKSMDMETSIHHAGSLNEDHDLMVGRGTYVSGQTEQNSDVQDQDCNGVSCVDEGISCCANNPDEQNEDHMDIKLCKDAAEVQDEGIKEISYEDTTCNNYNAESQQISSINYTSTHINTIEKENLQIEDLDGVSYKVPPVHAHEQDHELQSISHAIVNHNSEHTVNISSEMSHPKVNTVTVDQEETSSIMMIPSNSSSQLPKSSGDQMHPGDLLGVNDQVTRGEKDRQQYSGPLQPHYDPPEGITYDASGDSQLRQQYISSGQPSSLVYLDNGVLSEQQAQLVTSVFPVDNPASVIEPLSNPQNNGQLHIVKDVGVVSYPLHANSIEQSIGLLSLASNHSAQSAPFLMPLQQQQLSDQSDSGLCAQLHEDKDQDHNGVSCVDKGSSYCADNPDDCNEDLMDTKLRKDGLGVNDDDIQEISNKDTTVNNNSESQEIKSINNTSTNFDTLDCENMQIEYLDRVSYKDPSTRAHEQDHDLESISNAIANPNCGHNANISSEKNHLKINTIFVDQEETKNIMIVASNSSTLLPKSPGEQIYVEDFVDQNDQVAKGEKDPLQSHYHPAENINSGSGDLQITQLYLTSGQQSYSVCLGNCVISQQQAQLATSVFNPASVIEPFSNPQSNGQLQTEDIGAVSDPLQHAYTIEQLVDESDNGLCGQFHEDYAGASFPIKVNPPISEQSSYPAFSSMDHNRHNWFPEGCQSHNSNLSGLESGNCLAQALPIGSSTDGTLVSVMSQYKKPLTHMEHEARNQVGLPQNFLPGTYEASPPIADTCDYTQNLASCGHNHVAPLGSLDNMHRANFIQQNSGMAPDFTNRSRLEDHGPDNSF</sequence>
<gene>
    <name evidence="5" type="ORF">URODEC1_LOCUS113757</name>
</gene>
<feature type="domain" description="DEUBAD" evidence="4">
    <location>
        <begin position="68"/>
        <end position="178"/>
    </location>
</feature>
<evidence type="ECO:0000256" key="1">
    <source>
        <dbReference type="ARBA" id="ARBA00004123"/>
    </source>
</evidence>
<dbReference type="PROSITE" id="PS51916">
    <property type="entry name" value="DEUBAD"/>
    <property type="match status" value="1"/>
</dbReference>
<dbReference type="PANTHER" id="PTHR13052:SF2">
    <property type="entry name" value="NUCLEAR FACTOR KAPPA-B-BINDING PROTEIN"/>
    <property type="match status" value="1"/>
</dbReference>
<protein>
    <recommendedName>
        <fullName evidence="4">DEUBAD domain-containing protein</fullName>
    </recommendedName>
</protein>
<name>A0ABC9GAI6_9POAL</name>
<reference evidence="5" key="1">
    <citation type="submission" date="2024-10" db="EMBL/GenBank/DDBJ databases">
        <authorList>
            <person name="Ryan C."/>
        </authorList>
    </citation>
    <scope>NUCLEOTIDE SEQUENCE [LARGE SCALE GENOMIC DNA]</scope>
</reference>
<dbReference type="Proteomes" id="UP001497457">
    <property type="component" value="Chromosome 8b"/>
</dbReference>
<evidence type="ECO:0000256" key="3">
    <source>
        <dbReference type="SAM" id="MobiDB-lite"/>
    </source>
</evidence>
<dbReference type="InterPro" id="IPR024867">
    <property type="entry name" value="NFRKB"/>
</dbReference>
<dbReference type="CDD" id="cd21865">
    <property type="entry name" value="DEUBAD_NFRKB"/>
    <property type="match status" value="1"/>
</dbReference>
<feature type="compositionally biased region" description="Low complexity" evidence="3">
    <location>
        <begin position="569"/>
        <end position="580"/>
    </location>
</feature>
<dbReference type="AlphaFoldDB" id="A0ABC9GAI6"/>
<feature type="region of interest" description="Disordered" evidence="3">
    <location>
        <begin position="341"/>
        <end position="384"/>
    </location>
</feature>
<comment type="subcellular location">
    <subcellularLocation>
        <location evidence="1">Nucleus</location>
    </subcellularLocation>
</comment>
<feature type="compositionally biased region" description="Basic and acidic residues" evidence="3">
    <location>
        <begin position="373"/>
        <end position="384"/>
    </location>
</feature>
<evidence type="ECO:0000259" key="4">
    <source>
        <dbReference type="PROSITE" id="PS51916"/>
    </source>
</evidence>
<feature type="region of interest" description="Disordered" evidence="3">
    <location>
        <begin position="569"/>
        <end position="624"/>
    </location>
</feature>
<keyword evidence="6" id="KW-1185">Reference proteome</keyword>
<feature type="compositionally biased region" description="Basic and acidic residues" evidence="3">
    <location>
        <begin position="1190"/>
        <end position="1203"/>
    </location>
</feature>
<evidence type="ECO:0000313" key="6">
    <source>
        <dbReference type="Proteomes" id="UP001497457"/>
    </source>
</evidence>
<dbReference type="InterPro" id="IPR044867">
    <property type="entry name" value="DEUBAD_dom"/>
</dbReference>
<accession>A0ABC9GAI6</accession>
<dbReference type="EMBL" id="OZ075118">
    <property type="protein sequence ID" value="CAL5090192.1"/>
    <property type="molecule type" value="Genomic_DNA"/>
</dbReference>
<evidence type="ECO:0000256" key="2">
    <source>
        <dbReference type="ARBA" id="ARBA00023242"/>
    </source>
</evidence>
<evidence type="ECO:0000313" key="5">
    <source>
        <dbReference type="EMBL" id="CAL5090192.1"/>
    </source>
</evidence>
<proteinExistence type="predicted"/>
<dbReference type="PANTHER" id="PTHR13052">
    <property type="entry name" value="NFRKB-RELATED"/>
    <property type="match status" value="1"/>
</dbReference>
<feature type="region of interest" description="Disordered" evidence="3">
    <location>
        <begin position="1182"/>
        <end position="1203"/>
    </location>
</feature>
<keyword evidence="2" id="KW-0539">Nucleus</keyword>